<dbReference type="EMBL" id="OZ020114">
    <property type="protein sequence ID" value="CAK9267574.1"/>
    <property type="molecule type" value="Genomic_DNA"/>
</dbReference>
<reference evidence="2" key="1">
    <citation type="submission" date="2024-02" db="EMBL/GenBank/DDBJ databases">
        <authorList>
            <consortium name="ELIXIR-Norway"/>
            <consortium name="Elixir Norway"/>
        </authorList>
    </citation>
    <scope>NUCLEOTIDE SEQUENCE</scope>
</reference>
<dbReference type="Proteomes" id="UP001497444">
    <property type="component" value="Chromosome 19"/>
</dbReference>
<feature type="region of interest" description="Disordered" evidence="1">
    <location>
        <begin position="1"/>
        <end position="25"/>
    </location>
</feature>
<gene>
    <name evidence="2" type="ORF">CSSPJE1EN1_LOCUS13052</name>
</gene>
<evidence type="ECO:0000256" key="1">
    <source>
        <dbReference type="SAM" id="MobiDB-lite"/>
    </source>
</evidence>
<proteinExistence type="predicted"/>
<keyword evidence="3" id="KW-1185">Reference proteome</keyword>
<name>A0ABP0WL27_9BRYO</name>
<evidence type="ECO:0000313" key="3">
    <source>
        <dbReference type="Proteomes" id="UP001497444"/>
    </source>
</evidence>
<organism evidence="2 3">
    <name type="scientific">Sphagnum jensenii</name>
    <dbReference type="NCBI Taxonomy" id="128206"/>
    <lineage>
        <taxon>Eukaryota</taxon>
        <taxon>Viridiplantae</taxon>
        <taxon>Streptophyta</taxon>
        <taxon>Embryophyta</taxon>
        <taxon>Bryophyta</taxon>
        <taxon>Sphagnophytina</taxon>
        <taxon>Sphagnopsida</taxon>
        <taxon>Sphagnales</taxon>
        <taxon>Sphagnaceae</taxon>
        <taxon>Sphagnum</taxon>
    </lineage>
</organism>
<accession>A0ABP0WL27</accession>
<evidence type="ECO:0000313" key="2">
    <source>
        <dbReference type="EMBL" id="CAK9267574.1"/>
    </source>
</evidence>
<sequence length="163" mass="17392">MFVEVAPGGAVPSPEAAGEGTSVNKENSVRSKILSHFIKGKISLTPMETVLMILGELEHLESLVKLARRKKDVEAKMNSETLGRDAAVALEDTPLNGGWDVDFGKLSLGDPIMTGQTDTMVLDSDTDIADDCEGGHQLVESIDDEPEFGNTGLENLVLVEGPQ</sequence>
<protein>
    <submittedName>
        <fullName evidence="2">Uncharacterized protein</fullName>
    </submittedName>
</protein>